<comment type="caution">
    <text evidence="2">The sequence shown here is derived from an EMBL/GenBank/DDBJ whole genome shotgun (WGS) entry which is preliminary data.</text>
</comment>
<evidence type="ECO:0000313" key="3">
    <source>
        <dbReference type="Proteomes" id="UP001589887"/>
    </source>
</evidence>
<gene>
    <name evidence="2" type="ORF">ACFH04_00305</name>
</gene>
<dbReference type="RefSeq" id="WP_394316079.1">
    <property type="nucleotide sequence ID" value="NZ_JBHMQV010000001.1"/>
</dbReference>
<proteinExistence type="predicted"/>
<dbReference type="Proteomes" id="UP001589887">
    <property type="component" value="Unassembled WGS sequence"/>
</dbReference>
<evidence type="ECO:0000256" key="1">
    <source>
        <dbReference type="SAM" id="MobiDB-lite"/>
    </source>
</evidence>
<sequence length="92" mass="9770">MRSWDSLTITEQALMRRAMAGGPLAGTVQDRGVALRWAGVEDAPPHPRAATPMTSSASWSRSSRPSPWTSPDAACSPSRRAKATFLPPAPSP</sequence>
<protein>
    <submittedName>
        <fullName evidence="2">Uncharacterized protein</fullName>
    </submittedName>
</protein>
<accession>A0ABV6T8U4</accession>
<reference evidence="2 3" key="1">
    <citation type="submission" date="2024-09" db="EMBL/GenBank/DDBJ databases">
        <authorList>
            <person name="Sun Q."/>
            <person name="Mori K."/>
        </authorList>
    </citation>
    <scope>NUCLEOTIDE SEQUENCE [LARGE SCALE GENOMIC DNA]</scope>
    <source>
        <strain evidence="2 3">JCM 4557</strain>
    </source>
</reference>
<organism evidence="2 3">
    <name type="scientific">Streptomyces noboritoensis</name>
    <dbReference type="NCBI Taxonomy" id="67337"/>
    <lineage>
        <taxon>Bacteria</taxon>
        <taxon>Bacillati</taxon>
        <taxon>Actinomycetota</taxon>
        <taxon>Actinomycetes</taxon>
        <taxon>Kitasatosporales</taxon>
        <taxon>Streptomycetaceae</taxon>
        <taxon>Streptomyces</taxon>
    </lineage>
</organism>
<name>A0ABV6T8U4_9ACTN</name>
<keyword evidence="3" id="KW-1185">Reference proteome</keyword>
<dbReference type="EMBL" id="JBHMQV010000001">
    <property type="protein sequence ID" value="MFC0842187.1"/>
    <property type="molecule type" value="Genomic_DNA"/>
</dbReference>
<evidence type="ECO:0000313" key="2">
    <source>
        <dbReference type="EMBL" id="MFC0842187.1"/>
    </source>
</evidence>
<feature type="compositionally biased region" description="Low complexity" evidence="1">
    <location>
        <begin position="54"/>
        <end position="70"/>
    </location>
</feature>
<feature type="region of interest" description="Disordered" evidence="1">
    <location>
        <begin position="40"/>
        <end position="92"/>
    </location>
</feature>